<name>A0A1M5DDK4_9FIRM</name>
<dbReference type="AlphaFoldDB" id="A0A1M5DDK4"/>
<dbReference type="Pfam" id="PF14194">
    <property type="entry name" value="Cys_rich_VLP"/>
    <property type="match status" value="1"/>
</dbReference>
<dbReference type="RefSeq" id="WP_131821638.1">
    <property type="nucleotide sequence ID" value="NZ_FQUW01000048.1"/>
</dbReference>
<organism evidence="2 3">
    <name type="scientific">Desulfofundulus australicus DSM 11792</name>
    <dbReference type="NCBI Taxonomy" id="1121425"/>
    <lineage>
        <taxon>Bacteria</taxon>
        <taxon>Bacillati</taxon>
        <taxon>Bacillota</taxon>
        <taxon>Clostridia</taxon>
        <taxon>Eubacteriales</taxon>
        <taxon>Peptococcaceae</taxon>
        <taxon>Desulfofundulus</taxon>
    </lineage>
</organism>
<gene>
    <name evidence="2" type="ORF">SAMN02745218_02791</name>
</gene>
<keyword evidence="3" id="KW-1185">Reference proteome</keyword>
<protein>
    <recommendedName>
        <fullName evidence="1">Cysteine-rich VLP domain-containing protein</fullName>
    </recommendedName>
</protein>
<dbReference type="EMBL" id="FQUW01000048">
    <property type="protein sequence ID" value="SHF64924.1"/>
    <property type="molecule type" value="Genomic_DNA"/>
</dbReference>
<sequence length="137" mass="16143">MELPAEILAKVRSLVKKECANHDAELNGIRHYCCREPAASDKRCLYFVLDDVRCKWFEEAVLPLDSKLEYEYWQVVNPYKVNKPRDLSKQCKMCGKVFSAKSNREVYCDSCKVTARREAVRKCNQRYREKKRERGIA</sequence>
<evidence type="ECO:0000313" key="3">
    <source>
        <dbReference type="Proteomes" id="UP000184196"/>
    </source>
</evidence>
<evidence type="ECO:0000313" key="2">
    <source>
        <dbReference type="EMBL" id="SHF64924.1"/>
    </source>
</evidence>
<proteinExistence type="predicted"/>
<accession>A0A1M5DDK4</accession>
<reference evidence="3" key="1">
    <citation type="submission" date="2016-11" db="EMBL/GenBank/DDBJ databases">
        <authorList>
            <person name="Varghese N."/>
            <person name="Submissions S."/>
        </authorList>
    </citation>
    <scope>NUCLEOTIDE SEQUENCE [LARGE SCALE GENOMIC DNA]</scope>
    <source>
        <strain evidence="3">DSM 11792</strain>
    </source>
</reference>
<dbReference type="InterPro" id="IPR025973">
    <property type="entry name" value="Cys_rich_VLP_dom"/>
</dbReference>
<dbReference type="Proteomes" id="UP000184196">
    <property type="component" value="Unassembled WGS sequence"/>
</dbReference>
<feature type="domain" description="Cysteine-rich VLP" evidence="1">
    <location>
        <begin position="10"/>
        <end position="65"/>
    </location>
</feature>
<dbReference type="OrthoDB" id="9790489at2"/>
<evidence type="ECO:0000259" key="1">
    <source>
        <dbReference type="Pfam" id="PF14194"/>
    </source>
</evidence>